<comment type="caution">
    <text evidence="4">The sequence shown here is derived from an EMBL/GenBank/DDBJ whole genome shotgun (WGS) entry which is preliminary data.</text>
</comment>
<evidence type="ECO:0000259" key="3">
    <source>
        <dbReference type="Pfam" id="PF24758"/>
    </source>
</evidence>
<name>A0A835F8I9_9POAL</name>
<dbReference type="InterPro" id="IPR006566">
    <property type="entry name" value="FBD"/>
</dbReference>
<dbReference type="InterPro" id="IPR055411">
    <property type="entry name" value="LRR_FXL15/At3g58940/PEG3-like"/>
</dbReference>
<evidence type="ECO:0000313" key="4">
    <source>
        <dbReference type="EMBL" id="KAF8731387.1"/>
    </source>
</evidence>
<keyword evidence="5" id="KW-1185">Reference proteome</keyword>
<dbReference type="InterPro" id="IPR032675">
    <property type="entry name" value="LRR_dom_sf"/>
</dbReference>
<protein>
    <recommendedName>
        <fullName evidence="6">F-box domain-containing protein</fullName>
    </recommendedName>
</protein>
<feature type="compositionally biased region" description="Basic and acidic residues" evidence="1">
    <location>
        <begin position="1"/>
        <end position="12"/>
    </location>
</feature>
<dbReference type="InterPro" id="IPR055312">
    <property type="entry name" value="FBL15-like"/>
</dbReference>
<evidence type="ECO:0000256" key="1">
    <source>
        <dbReference type="SAM" id="MobiDB-lite"/>
    </source>
</evidence>
<feature type="domain" description="F-box/LRR-repeat protein 15/At3g58940/PEG3-like LRR" evidence="3">
    <location>
        <begin position="158"/>
        <end position="276"/>
    </location>
</feature>
<evidence type="ECO:0000259" key="2">
    <source>
        <dbReference type="Pfam" id="PF08387"/>
    </source>
</evidence>
<reference evidence="4" key="1">
    <citation type="submission" date="2020-07" db="EMBL/GenBank/DDBJ databases">
        <title>Genome sequence and genetic diversity analysis of an under-domesticated orphan crop, white fonio (Digitaria exilis).</title>
        <authorList>
            <person name="Bennetzen J.L."/>
            <person name="Chen S."/>
            <person name="Ma X."/>
            <person name="Wang X."/>
            <person name="Yssel A.E.J."/>
            <person name="Chaluvadi S.R."/>
            <person name="Johnson M."/>
            <person name="Gangashetty P."/>
            <person name="Hamidou F."/>
            <person name="Sanogo M.D."/>
            <person name="Zwaenepoel A."/>
            <person name="Wallace J."/>
            <person name="Van De Peer Y."/>
            <person name="Van Deynze A."/>
        </authorList>
    </citation>
    <scope>NUCLEOTIDE SEQUENCE</scope>
    <source>
        <tissue evidence="4">Leaves</tissue>
    </source>
</reference>
<dbReference type="AlphaFoldDB" id="A0A835F8I9"/>
<evidence type="ECO:0000313" key="5">
    <source>
        <dbReference type="Proteomes" id="UP000636709"/>
    </source>
</evidence>
<dbReference type="SUPFAM" id="SSF81383">
    <property type="entry name" value="F-box domain"/>
    <property type="match status" value="1"/>
</dbReference>
<dbReference type="PANTHER" id="PTHR34709">
    <property type="entry name" value="OS10G0396666 PROTEIN"/>
    <property type="match status" value="1"/>
</dbReference>
<dbReference type="EMBL" id="JACEFO010001608">
    <property type="protein sequence ID" value="KAF8731387.1"/>
    <property type="molecule type" value="Genomic_DNA"/>
</dbReference>
<feature type="domain" description="FBD" evidence="2">
    <location>
        <begin position="416"/>
        <end position="453"/>
    </location>
</feature>
<accession>A0A835F8I9</accession>
<organism evidence="4 5">
    <name type="scientific">Digitaria exilis</name>
    <dbReference type="NCBI Taxonomy" id="1010633"/>
    <lineage>
        <taxon>Eukaryota</taxon>
        <taxon>Viridiplantae</taxon>
        <taxon>Streptophyta</taxon>
        <taxon>Embryophyta</taxon>
        <taxon>Tracheophyta</taxon>
        <taxon>Spermatophyta</taxon>
        <taxon>Magnoliopsida</taxon>
        <taxon>Liliopsida</taxon>
        <taxon>Poales</taxon>
        <taxon>Poaceae</taxon>
        <taxon>PACMAD clade</taxon>
        <taxon>Panicoideae</taxon>
        <taxon>Panicodae</taxon>
        <taxon>Paniceae</taxon>
        <taxon>Anthephorinae</taxon>
        <taxon>Digitaria</taxon>
    </lineage>
</organism>
<sequence length="500" mass="55616">MERSDGGGERISSDSSTAAGEDRLSALPDDILVLVLLRLHNAAAAAQTSVLSRRWRRLWALLPELRFPSSSDPRHIASALLAHQAPLAFLDVATEDAAAESVAAWLPAAARRLSGSLVFTNRTPAANAADEGEAPCERKRGAAFIDLPCFGNATAVSLDVGYLGVAVVPLDGVFARLTKLRLAHVHFRRPCALGDAVSSRRCPSLEKLTVRYAMGVTDLAVRFSSLRRMKLENMDGLEKLTVATPALEHLTVLACFYRGRRRRPVADIEARQLKVLRWGDLFDRSSVKLGKMKHLQSVCPDVFLVYGFPPNDPCLALLRCFKIIQQLCLTLVYLPDINDRPYLLEDMKMLPGVTSLHLGLTSNGHAFGTCLFHILKLCSGTRKLALEISGKISEEQTTCPAGCICDEHQSWKTEELLLNHLQEVKITEFRGSEHEVTFVEQLFKWATVLTKMTVTFNSLVAESMSKKQYRILRSFSRPEICMEFYTSNEDMVEEMYAPEH</sequence>
<dbReference type="Pfam" id="PF24758">
    <property type="entry name" value="LRR_At5g56370"/>
    <property type="match status" value="1"/>
</dbReference>
<evidence type="ECO:0008006" key="6">
    <source>
        <dbReference type="Google" id="ProtNLM"/>
    </source>
</evidence>
<dbReference type="Proteomes" id="UP000636709">
    <property type="component" value="Unassembled WGS sequence"/>
</dbReference>
<proteinExistence type="predicted"/>
<dbReference type="PANTHER" id="PTHR34709:SF52">
    <property type="entry name" value="OS07G0548100 PROTEIN"/>
    <property type="match status" value="1"/>
</dbReference>
<feature type="region of interest" description="Disordered" evidence="1">
    <location>
        <begin position="1"/>
        <end position="20"/>
    </location>
</feature>
<gene>
    <name evidence="4" type="ORF">HU200_016447</name>
</gene>
<dbReference type="Pfam" id="PF08387">
    <property type="entry name" value="FBD"/>
    <property type="match status" value="1"/>
</dbReference>
<dbReference type="Gene3D" id="3.80.10.10">
    <property type="entry name" value="Ribonuclease Inhibitor"/>
    <property type="match status" value="1"/>
</dbReference>
<dbReference type="OrthoDB" id="589267at2759"/>
<dbReference type="InterPro" id="IPR036047">
    <property type="entry name" value="F-box-like_dom_sf"/>
</dbReference>